<evidence type="ECO:0000313" key="2">
    <source>
        <dbReference type="EMBL" id="GFF35288.1"/>
    </source>
</evidence>
<dbReference type="Proteomes" id="UP000465221">
    <property type="component" value="Unassembled WGS sequence"/>
</dbReference>
<comment type="caution">
    <text evidence="2">The sequence shown here is derived from an EMBL/GenBank/DDBJ whole genome shotgun (WGS) entry which is preliminary data.</text>
</comment>
<gene>
    <name evidence="2" type="ORF">IFM46972_04510</name>
</gene>
<dbReference type="AlphaFoldDB" id="A0A8H3NJK5"/>
<dbReference type="EMBL" id="BLKC01000025">
    <property type="protein sequence ID" value="GFF35288.1"/>
    <property type="molecule type" value="Genomic_DNA"/>
</dbReference>
<feature type="region of interest" description="Disordered" evidence="1">
    <location>
        <begin position="179"/>
        <end position="214"/>
    </location>
</feature>
<organism evidence="2 3">
    <name type="scientific">Aspergillus udagawae</name>
    <dbReference type="NCBI Taxonomy" id="91492"/>
    <lineage>
        <taxon>Eukaryota</taxon>
        <taxon>Fungi</taxon>
        <taxon>Dikarya</taxon>
        <taxon>Ascomycota</taxon>
        <taxon>Pezizomycotina</taxon>
        <taxon>Eurotiomycetes</taxon>
        <taxon>Eurotiomycetidae</taxon>
        <taxon>Eurotiales</taxon>
        <taxon>Aspergillaceae</taxon>
        <taxon>Aspergillus</taxon>
        <taxon>Aspergillus subgen. Fumigati</taxon>
    </lineage>
</organism>
<accession>A0A8H3NJK5</accession>
<sequence>MALKSAGESISSNTRDIQNPTFSPISPILFYNSNPATMRPLQLLALSGLMLASNIALAAELDRDDVPNRCWDVCGPVVGIAQQCDNTHRDEDRAEMKCICDWNQAPTLVPLCEACIAQFRNDTRNDNGRGNDRDNDREEIHDNDAYDILTSCSFSTTSYNAAAATSILSTATATISATATNSAGSSNGSGSSTGNSQPGSTSTGGNAQPTNNAAAGSAVPKAASVAAVVGLIGLAWL</sequence>
<feature type="compositionally biased region" description="Low complexity" evidence="1">
    <location>
        <begin position="179"/>
        <end position="206"/>
    </location>
</feature>
<protein>
    <recommendedName>
        <fullName evidence="4">GPI anchored protein</fullName>
    </recommendedName>
</protein>
<evidence type="ECO:0000256" key="1">
    <source>
        <dbReference type="SAM" id="MobiDB-lite"/>
    </source>
</evidence>
<evidence type="ECO:0000313" key="3">
    <source>
        <dbReference type="Proteomes" id="UP000465221"/>
    </source>
</evidence>
<proteinExistence type="predicted"/>
<name>A0A8H3NJK5_9EURO</name>
<reference evidence="2 3" key="1">
    <citation type="submission" date="2020-01" db="EMBL/GenBank/DDBJ databases">
        <title>Draft genome sequence of Aspergillus udagawae IFM 46972.</title>
        <authorList>
            <person name="Takahashi H."/>
            <person name="Yaguchi T."/>
        </authorList>
    </citation>
    <scope>NUCLEOTIDE SEQUENCE [LARGE SCALE GENOMIC DNA]</scope>
    <source>
        <strain evidence="2 3">IFM 46972</strain>
    </source>
</reference>
<evidence type="ECO:0008006" key="4">
    <source>
        <dbReference type="Google" id="ProtNLM"/>
    </source>
</evidence>